<dbReference type="UniPathway" id="UPA00591">
    <property type="reaction ID" value="UER00648"/>
</dbReference>
<evidence type="ECO:0000313" key="19">
    <source>
        <dbReference type="Proteomes" id="UP000501830"/>
    </source>
</evidence>
<evidence type="ECO:0000256" key="6">
    <source>
        <dbReference type="ARBA" id="ARBA00008391"/>
    </source>
</evidence>
<keyword evidence="9 16" id="KW-0808">Transferase</keyword>
<comment type="catalytic activity">
    <reaction evidence="15">
        <text>IMP + diphosphate = hypoxanthine + 5-phospho-alpha-D-ribose 1-diphosphate</text>
        <dbReference type="Rhea" id="RHEA:17973"/>
        <dbReference type="ChEBI" id="CHEBI:17368"/>
        <dbReference type="ChEBI" id="CHEBI:33019"/>
        <dbReference type="ChEBI" id="CHEBI:58017"/>
        <dbReference type="ChEBI" id="CHEBI:58053"/>
        <dbReference type="EC" id="2.4.2.8"/>
    </reaction>
    <physiologicalReaction direction="right-to-left" evidence="15">
        <dbReference type="Rhea" id="RHEA:17975"/>
    </physiologicalReaction>
</comment>
<comment type="pathway">
    <text evidence="5">Purine metabolism; GMP biosynthesis via salvage pathway; GMP from guanine: step 1/1.</text>
</comment>
<keyword evidence="19" id="KW-1185">Reference proteome</keyword>
<evidence type="ECO:0000256" key="9">
    <source>
        <dbReference type="ARBA" id="ARBA00022679"/>
    </source>
</evidence>
<dbReference type="GeneID" id="94553303"/>
<protein>
    <recommendedName>
        <fullName evidence="16">Hypoxanthine phosphoribosyltransferase</fullName>
        <ecNumber evidence="16">2.4.2.8</ecNumber>
    </recommendedName>
</protein>
<dbReference type="NCBIfam" id="TIGR01203">
    <property type="entry name" value="HGPRTase"/>
    <property type="match status" value="1"/>
</dbReference>
<evidence type="ECO:0000256" key="2">
    <source>
        <dbReference type="ARBA" id="ARBA00002049"/>
    </source>
</evidence>
<evidence type="ECO:0000256" key="3">
    <source>
        <dbReference type="ARBA" id="ARBA00004496"/>
    </source>
</evidence>
<dbReference type="RefSeq" id="WP_166063110.1">
    <property type="nucleotide sequence ID" value="NZ_CP049889.1"/>
</dbReference>
<organism evidence="18 19">
    <name type="scientific">Jeotgalibaca porci</name>
    <dbReference type="NCBI Taxonomy" id="1868793"/>
    <lineage>
        <taxon>Bacteria</taxon>
        <taxon>Bacillati</taxon>
        <taxon>Bacillota</taxon>
        <taxon>Bacilli</taxon>
        <taxon>Lactobacillales</taxon>
        <taxon>Carnobacteriaceae</taxon>
        <taxon>Jeotgalibaca</taxon>
    </lineage>
</organism>
<evidence type="ECO:0000256" key="5">
    <source>
        <dbReference type="ARBA" id="ARBA00004676"/>
    </source>
</evidence>
<dbReference type="GO" id="GO:0052657">
    <property type="term" value="F:guanine phosphoribosyltransferase activity"/>
    <property type="evidence" value="ECO:0007669"/>
    <property type="project" value="UniProtKB-ARBA"/>
</dbReference>
<evidence type="ECO:0000256" key="1">
    <source>
        <dbReference type="ARBA" id="ARBA00001946"/>
    </source>
</evidence>
<evidence type="ECO:0000259" key="17">
    <source>
        <dbReference type="Pfam" id="PF00156"/>
    </source>
</evidence>
<name>A0A6G7WIJ6_9LACT</name>
<dbReference type="Proteomes" id="UP000501830">
    <property type="component" value="Chromosome"/>
</dbReference>
<dbReference type="EMBL" id="CP049889">
    <property type="protein sequence ID" value="QIK52047.1"/>
    <property type="molecule type" value="Genomic_DNA"/>
</dbReference>
<comment type="catalytic activity">
    <reaction evidence="14">
        <text>GMP + diphosphate = guanine + 5-phospho-alpha-D-ribose 1-diphosphate</text>
        <dbReference type="Rhea" id="RHEA:25424"/>
        <dbReference type="ChEBI" id="CHEBI:16235"/>
        <dbReference type="ChEBI" id="CHEBI:33019"/>
        <dbReference type="ChEBI" id="CHEBI:58017"/>
        <dbReference type="ChEBI" id="CHEBI:58115"/>
        <dbReference type="EC" id="2.4.2.8"/>
    </reaction>
    <physiologicalReaction direction="right-to-left" evidence="14">
        <dbReference type="Rhea" id="RHEA:25426"/>
    </physiologicalReaction>
</comment>
<evidence type="ECO:0000256" key="15">
    <source>
        <dbReference type="ARBA" id="ARBA00049402"/>
    </source>
</evidence>
<dbReference type="AlphaFoldDB" id="A0A6G7WIJ6"/>
<dbReference type="InterPro" id="IPR029057">
    <property type="entry name" value="PRTase-like"/>
</dbReference>
<dbReference type="GO" id="GO:0046100">
    <property type="term" value="P:hypoxanthine metabolic process"/>
    <property type="evidence" value="ECO:0007669"/>
    <property type="project" value="TreeGrafter"/>
</dbReference>
<dbReference type="UniPathway" id="UPA00909">
    <property type="reaction ID" value="UER00887"/>
</dbReference>
<dbReference type="PANTHER" id="PTHR43340:SF1">
    <property type="entry name" value="HYPOXANTHINE PHOSPHORIBOSYLTRANSFERASE"/>
    <property type="match status" value="1"/>
</dbReference>
<dbReference type="InterPro" id="IPR000836">
    <property type="entry name" value="PRTase_dom"/>
</dbReference>
<evidence type="ECO:0000256" key="12">
    <source>
        <dbReference type="ARBA" id="ARBA00022741"/>
    </source>
</evidence>
<dbReference type="InterPro" id="IPR050408">
    <property type="entry name" value="HGPRT"/>
</dbReference>
<dbReference type="PANTHER" id="PTHR43340">
    <property type="entry name" value="HYPOXANTHINE-GUANINE PHOSPHORIBOSYLTRANSFERASE"/>
    <property type="match status" value="1"/>
</dbReference>
<accession>A0A6G7WIJ6</accession>
<evidence type="ECO:0000256" key="13">
    <source>
        <dbReference type="ARBA" id="ARBA00022842"/>
    </source>
</evidence>
<dbReference type="GO" id="GO:0006178">
    <property type="term" value="P:guanine salvage"/>
    <property type="evidence" value="ECO:0007669"/>
    <property type="project" value="TreeGrafter"/>
</dbReference>
<dbReference type="Pfam" id="PF00156">
    <property type="entry name" value="Pribosyltran"/>
    <property type="match status" value="1"/>
</dbReference>
<comment type="similarity">
    <text evidence="6 16">Belongs to the purine/pyrimidine phosphoribosyltransferase family.</text>
</comment>
<evidence type="ECO:0000256" key="14">
    <source>
        <dbReference type="ARBA" id="ARBA00048811"/>
    </source>
</evidence>
<gene>
    <name evidence="18" type="primary">hpt</name>
    <name evidence="18" type="ORF">G7058_08410</name>
</gene>
<dbReference type="GO" id="GO:0032264">
    <property type="term" value="P:IMP salvage"/>
    <property type="evidence" value="ECO:0007669"/>
    <property type="project" value="UniProtKB-UniPathway"/>
</dbReference>
<dbReference type="GO" id="GO:0006166">
    <property type="term" value="P:purine ribonucleoside salvage"/>
    <property type="evidence" value="ECO:0007669"/>
    <property type="project" value="UniProtKB-KW"/>
</dbReference>
<dbReference type="CDD" id="cd06223">
    <property type="entry name" value="PRTases_typeI"/>
    <property type="match status" value="1"/>
</dbReference>
<evidence type="ECO:0000256" key="8">
    <source>
        <dbReference type="ARBA" id="ARBA00022676"/>
    </source>
</evidence>
<dbReference type="GO" id="GO:0000166">
    <property type="term" value="F:nucleotide binding"/>
    <property type="evidence" value="ECO:0007669"/>
    <property type="project" value="UniProtKB-KW"/>
</dbReference>
<reference evidence="18 19" key="1">
    <citation type="journal article" date="2017" name="Int. J. Syst. Evol. Microbiol.">
        <title>Jeotgalibaca porci sp. nov. and Jeotgalibaca arthritidis sp. nov., isolated from pigs, and emended description of the genus Jeotgalibaca.</title>
        <authorList>
            <person name="Zamora L."/>
            <person name="Perez-Sancho M."/>
            <person name="Dominguez L."/>
            <person name="Fernandez-Garayzabal J.F."/>
            <person name="Vela A.I."/>
        </authorList>
    </citation>
    <scope>NUCLEOTIDE SEQUENCE [LARGE SCALE GENOMIC DNA]</scope>
    <source>
        <strain evidence="18 19">CCUG 69148</strain>
    </source>
</reference>
<proteinExistence type="inferred from homology"/>
<keyword evidence="8 16" id="KW-0328">Glycosyltransferase</keyword>
<keyword evidence="10 16" id="KW-0479">Metal-binding</keyword>
<evidence type="ECO:0000256" key="10">
    <source>
        <dbReference type="ARBA" id="ARBA00022723"/>
    </source>
</evidence>
<evidence type="ECO:0000256" key="16">
    <source>
        <dbReference type="RuleBase" id="RU364099"/>
    </source>
</evidence>
<keyword evidence="7 16" id="KW-0963">Cytoplasm</keyword>
<comment type="cofactor">
    <cofactor evidence="1 16">
        <name>Mg(2+)</name>
        <dbReference type="ChEBI" id="CHEBI:18420"/>
    </cofactor>
</comment>
<dbReference type="KEGG" id="jpo:G7058_08410"/>
<comment type="subcellular location">
    <subcellularLocation>
        <location evidence="3 16">Cytoplasm</location>
    </subcellularLocation>
</comment>
<dbReference type="GO" id="GO:0004422">
    <property type="term" value="F:hypoxanthine phosphoribosyltransferase activity"/>
    <property type="evidence" value="ECO:0007669"/>
    <property type="project" value="InterPro"/>
</dbReference>
<dbReference type="FunFam" id="3.40.50.2020:FF:000006">
    <property type="entry name" value="Hypoxanthine phosphoribosyltransferase"/>
    <property type="match status" value="1"/>
</dbReference>
<dbReference type="SUPFAM" id="SSF53271">
    <property type="entry name" value="PRTase-like"/>
    <property type="match status" value="1"/>
</dbReference>
<evidence type="ECO:0000256" key="7">
    <source>
        <dbReference type="ARBA" id="ARBA00022490"/>
    </source>
</evidence>
<dbReference type="GO" id="GO:0032263">
    <property type="term" value="P:GMP salvage"/>
    <property type="evidence" value="ECO:0007669"/>
    <property type="project" value="UniProtKB-UniPathway"/>
</dbReference>
<dbReference type="EC" id="2.4.2.8" evidence="16"/>
<keyword evidence="13 16" id="KW-0460">Magnesium</keyword>
<comment type="pathway">
    <text evidence="4 16">Purine metabolism; IMP biosynthesis via salvage pathway; IMP from hypoxanthine: step 1/1.</text>
</comment>
<keyword evidence="11 16" id="KW-0660">Purine salvage</keyword>
<dbReference type="GO" id="GO:0005829">
    <property type="term" value="C:cytosol"/>
    <property type="evidence" value="ECO:0007669"/>
    <property type="project" value="TreeGrafter"/>
</dbReference>
<keyword evidence="12 16" id="KW-0547">Nucleotide-binding</keyword>
<feature type="domain" description="Phosphoribosyltransferase" evidence="17">
    <location>
        <begin position="12"/>
        <end position="160"/>
    </location>
</feature>
<comment type="function">
    <text evidence="2">Purine salvage pathway enzyme that catalyzes the transfer of the ribosyl-5-phosphate group from 5-phospho-alpha-D-ribose 1-diphosphate (PRPP) to the N9 position of the 6-oxopurines hypoxanthine and guanine to form the corresponding ribonucleotides IMP (inosine 5'-monophosphate) and GMP (guanosine 5'-monophosphate), with the release of PPi.</text>
</comment>
<sequence>MLHPDIKEVLYSEEEIAKVTKDLGAVLTEEYKDKYPLVIGILKGAVMFMTDLSRAMDCDLELDFMDVSSYGAGMESSGDVKIIKDLDTSVEGRDVLIVEDIIDTGRTLSYLIEIFRYRKAKSIKIVTLLDKKERRAVDLQADWVGIEVPNEFVVGYGLDYIEKHRNLPYIGVLKEEVYQ</sequence>
<dbReference type="InterPro" id="IPR005904">
    <property type="entry name" value="Hxn_phspho_trans"/>
</dbReference>
<dbReference type="GO" id="GO:0000287">
    <property type="term" value="F:magnesium ion binding"/>
    <property type="evidence" value="ECO:0007669"/>
    <property type="project" value="TreeGrafter"/>
</dbReference>
<evidence type="ECO:0000256" key="4">
    <source>
        <dbReference type="ARBA" id="ARBA00004669"/>
    </source>
</evidence>
<dbReference type="Gene3D" id="3.40.50.2020">
    <property type="match status" value="1"/>
</dbReference>
<evidence type="ECO:0000313" key="18">
    <source>
        <dbReference type="EMBL" id="QIK52047.1"/>
    </source>
</evidence>
<evidence type="ECO:0000256" key="11">
    <source>
        <dbReference type="ARBA" id="ARBA00022726"/>
    </source>
</evidence>